<keyword evidence="1" id="KW-1133">Transmembrane helix</keyword>
<evidence type="ECO:0000313" key="2">
    <source>
        <dbReference type="EMBL" id="CRK87762.1"/>
    </source>
</evidence>
<name>A0A1J1HJN6_9DIPT</name>
<evidence type="ECO:0000256" key="1">
    <source>
        <dbReference type="SAM" id="Phobius"/>
    </source>
</evidence>
<protein>
    <submittedName>
        <fullName evidence="2">CLUMA_CG001584, isoform A</fullName>
    </submittedName>
</protein>
<feature type="transmembrane region" description="Helical" evidence="1">
    <location>
        <begin position="73"/>
        <end position="91"/>
    </location>
</feature>
<dbReference type="AlphaFoldDB" id="A0A1J1HJN6"/>
<accession>A0A1J1HJN6</accession>
<keyword evidence="1" id="KW-0472">Membrane</keyword>
<dbReference type="EMBL" id="CVRI01000005">
    <property type="protein sequence ID" value="CRK87762.1"/>
    <property type="molecule type" value="Genomic_DNA"/>
</dbReference>
<gene>
    <name evidence="2" type="ORF">CLUMA_CG001584</name>
</gene>
<reference evidence="2 3" key="1">
    <citation type="submission" date="2015-04" db="EMBL/GenBank/DDBJ databases">
        <authorList>
            <person name="Syromyatnikov M.Y."/>
            <person name="Popov V.N."/>
        </authorList>
    </citation>
    <scope>NUCLEOTIDE SEQUENCE [LARGE SCALE GENOMIC DNA]</scope>
</reference>
<organism evidence="2 3">
    <name type="scientific">Clunio marinus</name>
    <dbReference type="NCBI Taxonomy" id="568069"/>
    <lineage>
        <taxon>Eukaryota</taxon>
        <taxon>Metazoa</taxon>
        <taxon>Ecdysozoa</taxon>
        <taxon>Arthropoda</taxon>
        <taxon>Hexapoda</taxon>
        <taxon>Insecta</taxon>
        <taxon>Pterygota</taxon>
        <taxon>Neoptera</taxon>
        <taxon>Endopterygota</taxon>
        <taxon>Diptera</taxon>
        <taxon>Nematocera</taxon>
        <taxon>Chironomoidea</taxon>
        <taxon>Chironomidae</taxon>
        <taxon>Clunio</taxon>
    </lineage>
</organism>
<dbReference type="Proteomes" id="UP000183832">
    <property type="component" value="Unassembled WGS sequence"/>
</dbReference>
<keyword evidence="3" id="KW-1185">Reference proteome</keyword>
<sequence>MKFPVCEKPINIFFFLPGDIFKRHESESRAILPQLNKEYDKQIKRVNKDIINVRVGVINPITYRALRPTNTSIAAFMLTMLLVSWLVLMSLSS</sequence>
<evidence type="ECO:0000313" key="3">
    <source>
        <dbReference type="Proteomes" id="UP000183832"/>
    </source>
</evidence>
<proteinExistence type="predicted"/>
<keyword evidence="1" id="KW-0812">Transmembrane</keyword>